<dbReference type="InParanoid" id="A0A0D1XTE4"/>
<dbReference type="RefSeq" id="XP_016215845.1">
    <property type="nucleotide sequence ID" value="XM_016356322.1"/>
</dbReference>
<dbReference type="Pfam" id="PF04681">
    <property type="entry name" value="Bys1"/>
    <property type="match status" value="1"/>
</dbReference>
<evidence type="ECO:0000256" key="1">
    <source>
        <dbReference type="SAM" id="SignalP"/>
    </source>
</evidence>
<dbReference type="PANTHER" id="PTHR36195">
    <property type="entry name" value="DOMAIN PROTEIN, PUTATIVE (AFU_ORTHOLOGUE AFUA_5G01990)-RELATED-RELATED"/>
    <property type="match status" value="1"/>
</dbReference>
<dbReference type="HOGENOM" id="CLU_1229883_0_0_1"/>
<sequence>MQLITSLAVLASAFTSVNALGSAIINNNCAFPVYMWAVDAERNPSQPTVIAAGGSYSEQYHVLSSGGVSLKLSTSTSSEYITQFEYTVQSFASQPFVWYDGSDVNCSGSNCPFYNYGINLKTTNPSCPTRDCPVGQPCTGFYLYYNDDVNSLSCDDSADTIMTLCSVNTGASNAASSPQQKAAAAATTTSKAPIINEAVMTTFTTAYVAPTKRAVEPVHHGHMHFHQRAAQE</sequence>
<evidence type="ECO:0008006" key="4">
    <source>
        <dbReference type="Google" id="ProtNLM"/>
    </source>
</evidence>
<dbReference type="VEuPathDB" id="FungiDB:PV09_03160"/>
<protein>
    <recommendedName>
        <fullName evidence="4">Antigenic thaumatin-like protein</fullName>
    </recommendedName>
</protein>
<dbReference type="AlphaFoldDB" id="A0A0D1XTE4"/>
<evidence type="ECO:0000313" key="3">
    <source>
        <dbReference type="Proteomes" id="UP000053259"/>
    </source>
</evidence>
<accession>A0A0D1XTE4</accession>
<dbReference type="OrthoDB" id="5144514at2759"/>
<dbReference type="EMBL" id="KN847536">
    <property type="protein sequence ID" value="KIW05976.1"/>
    <property type="molecule type" value="Genomic_DNA"/>
</dbReference>
<reference evidence="2 3" key="1">
    <citation type="submission" date="2015-01" db="EMBL/GenBank/DDBJ databases">
        <title>The Genome Sequence of Ochroconis gallopava CBS43764.</title>
        <authorList>
            <consortium name="The Broad Institute Genomics Platform"/>
            <person name="Cuomo C."/>
            <person name="de Hoog S."/>
            <person name="Gorbushina A."/>
            <person name="Stielow B."/>
            <person name="Teixiera M."/>
            <person name="Abouelleil A."/>
            <person name="Chapman S.B."/>
            <person name="Priest M."/>
            <person name="Young S.K."/>
            <person name="Wortman J."/>
            <person name="Nusbaum C."/>
            <person name="Birren B."/>
        </authorList>
    </citation>
    <scope>NUCLEOTIDE SEQUENCE [LARGE SCALE GENOMIC DNA]</scope>
    <source>
        <strain evidence="2 3">CBS 43764</strain>
    </source>
</reference>
<feature type="chain" id="PRO_5002246474" description="Antigenic thaumatin-like protein" evidence="1">
    <location>
        <begin position="20"/>
        <end position="232"/>
    </location>
</feature>
<evidence type="ECO:0000313" key="2">
    <source>
        <dbReference type="EMBL" id="KIW05976.1"/>
    </source>
</evidence>
<name>A0A0D1XTE4_9PEZI</name>
<dbReference type="PANTHER" id="PTHR36195:SF4">
    <property type="entry name" value="DOMAIN PROTEIN, PUTATIVE (AFU_ORTHOLOGUE AFUA_5G01990)-RELATED"/>
    <property type="match status" value="1"/>
</dbReference>
<feature type="signal peptide" evidence="1">
    <location>
        <begin position="1"/>
        <end position="19"/>
    </location>
</feature>
<organism evidence="2 3">
    <name type="scientific">Verruconis gallopava</name>
    <dbReference type="NCBI Taxonomy" id="253628"/>
    <lineage>
        <taxon>Eukaryota</taxon>
        <taxon>Fungi</taxon>
        <taxon>Dikarya</taxon>
        <taxon>Ascomycota</taxon>
        <taxon>Pezizomycotina</taxon>
        <taxon>Dothideomycetes</taxon>
        <taxon>Pleosporomycetidae</taxon>
        <taxon>Venturiales</taxon>
        <taxon>Sympoventuriaceae</taxon>
        <taxon>Verruconis</taxon>
    </lineage>
</organism>
<dbReference type="Proteomes" id="UP000053259">
    <property type="component" value="Unassembled WGS sequence"/>
</dbReference>
<dbReference type="STRING" id="253628.A0A0D1XTE4"/>
<proteinExistence type="predicted"/>
<keyword evidence="3" id="KW-1185">Reference proteome</keyword>
<dbReference type="InterPro" id="IPR006771">
    <property type="entry name" value="CetA-like"/>
</dbReference>
<keyword evidence="1" id="KW-0732">Signal</keyword>
<dbReference type="GeneID" id="27311133"/>
<gene>
    <name evidence="2" type="ORF">PV09_03160</name>
</gene>